<proteinExistence type="predicted"/>
<dbReference type="RefSeq" id="WP_208212963.1">
    <property type="nucleotide sequence ID" value="NZ_CP074404.1"/>
</dbReference>
<name>A0ABS3SKR8_9CELL</name>
<dbReference type="InterPro" id="IPR036392">
    <property type="entry name" value="PLAT/LH2_dom_sf"/>
</dbReference>
<organism evidence="1 2">
    <name type="scientific">Cellulomonas fengjieae</name>
    <dbReference type="NCBI Taxonomy" id="2819978"/>
    <lineage>
        <taxon>Bacteria</taxon>
        <taxon>Bacillati</taxon>
        <taxon>Actinomycetota</taxon>
        <taxon>Actinomycetes</taxon>
        <taxon>Micrococcales</taxon>
        <taxon>Cellulomonadaceae</taxon>
        <taxon>Cellulomonas</taxon>
    </lineage>
</organism>
<dbReference type="Gene3D" id="2.60.60.20">
    <property type="entry name" value="PLAT/LH2 domain"/>
    <property type="match status" value="1"/>
</dbReference>
<accession>A0ABS3SKR8</accession>
<evidence type="ECO:0000313" key="1">
    <source>
        <dbReference type="EMBL" id="MBO3086340.1"/>
    </source>
</evidence>
<gene>
    <name evidence="1" type="ORF">J4035_16975</name>
</gene>
<reference evidence="1 2" key="1">
    <citation type="submission" date="2021-03" db="EMBL/GenBank/DDBJ databases">
        <title>novel species in genus Cellulomonas.</title>
        <authorList>
            <person name="Zhang G."/>
        </authorList>
    </citation>
    <scope>NUCLEOTIDE SEQUENCE [LARGE SCALE GENOMIC DNA]</scope>
    <source>
        <strain evidence="2">zg-ZUI188</strain>
    </source>
</reference>
<dbReference type="EMBL" id="JAGFBM010000009">
    <property type="protein sequence ID" value="MBO3086340.1"/>
    <property type="molecule type" value="Genomic_DNA"/>
</dbReference>
<dbReference type="Proteomes" id="UP000678317">
    <property type="component" value="Unassembled WGS sequence"/>
</dbReference>
<comment type="caution">
    <text evidence="1">The sequence shown here is derived from an EMBL/GenBank/DDBJ whole genome shotgun (WGS) entry which is preliminary data.</text>
</comment>
<dbReference type="SUPFAM" id="SSF49723">
    <property type="entry name" value="Lipase/lipooxygenase domain (PLAT/LH2 domain)"/>
    <property type="match status" value="1"/>
</dbReference>
<sequence>MTRIERLWVIQTTSTAADANTDEGFALELKRETPDGGWLSMPFPDLPHDERERGRTDQYEFVLPSEENFTLGNISGSFVRIRIRGDDAWLPSSVWVIARGPDQGEFTQWKLIAHATPWPRGDWFSTDTAEGQPTRLLRVPE</sequence>
<keyword evidence="2" id="KW-1185">Reference proteome</keyword>
<evidence type="ECO:0008006" key="3">
    <source>
        <dbReference type="Google" id="ProtNLM"/>
    </source>
</evidence>
<protein>
    <recommendedName>
        <fullName evidence="3">PLAT domain-containing protein</fullName>
    </recommendedName>
</protein>
<evidence type="ECO:0000313" key="2">
    <source>
        <dbReference type="Proteomes" id="UP000678317"/>
    </source>
</evidence>